<dbReference type="Pfam" id="PF12223">
    <property type="entry name" value="DUF3602"/>
    <property type="match status" value="1"/>
</dbReference>
<feature type="region of interest" description="Disordered" evidence="1">
    <location>
        <begin position="1"/>
        <end position="39"/>
    </location>
</feature>
<dbReference type="OrthoDB" id="2537432at2759"/>
<protein>
    <submittedName>
        <fullName evidence="2">Uncharacterized protein</fullName>
    </submittedName>
</protein>
<organism evidence="2 3">
    <name type="scientific">Terfezia boudieri ATCC MYA-4762</name>
    <dbReference type="NCBI Taxonomy" id="1051890"/>
    <lineage>
        <taxon>Eukaryota</taxon>
        <taxon>Fungi</taxon>
        <taxon>Dikarya</taxon>
        <taxon>Ascomycota</taxon>
        <taxon>Pezizomycotina</taxon>
        <taxon>Pezizomycetes</taxon>
        <taxon>Pezizales</taxon>
        <taxon>Pezizaceae</taxon>
        <taxon>Terfezia</taxon>
    </lineage>
</organism>
<evidence type="ECO:0000313" key="3">
    <source>
        <dbReference type="Proteomes" id="UP000267821"/>
    </source>
</evidence>
<dbReference type="AlphaFoldDB" id="A0A3N4LDS2"/>
<reference evidence="2 3" key="1">
    <citation type="journal article" date="2018" name="Nat. Ecol. Evol.">
        <title>Pezizomycetes genomes reveal the molecular basis of ectomycorrhizal truffle lifestyle.</title>
        <authorList>
            <person name="Murat C."/>
            <person name="Payen T."/>
            <person name="Noel B."/>
            <person name="Kuo A."/>
            <person name="Morin E."/>
            <person name="Chen J."/>
            <person name="Kohler A."/>
            <person name="Krizsan K."/>
            <person name="Balestrini R."/>
            <person name="Da Silva C."/>
            <person name="Montanini B."/>
            <person name="Hainaut M."/>
            <person name="Levati E."/>
            <person name="Barry K.W."/>
            <person name="Belfiori B."/>
            <person name="Cichocki N."/>
            <person name="Clum A."/>
            <person name="Dockter R.B."/>
            <person name="Fauchery L."/>
            <person name="Guy J."/>
            <person name="Iotti M."/>
            <person name="Le Tacon F."/>
            <person name="Lindquist E.A."/>
            <person name="Lipzen A."/>
            <person name="Malagnac F."/>
            <person name="Mello A."/>
            <person name="Molinier V."/>
            <person name="Miyauchi S."/>
            <person name="Poulain J."/>
            <person name="Riccioni C."/>
            <person name="Rubini A."/>
            <person name="Sitrit Y."/>
            <person name="Splivallo R."/>
            <person name="Traeger S."/>
            <person name="Wang M."/>
            <person name="Zifcakova L."/>
            <person name="Wipf D."/>
            <person name="Zambonelli A."/>
            <person name="Paolocci F."/>
            <person name="Nowrousian M."/>
            <person name="Ottonello S."/>
            <person name="Baldrian P."/>
            <person name="Spatafora J.W."/>
            <person name="Henrissat B."/>
            <person name="Nagy L.G."/>
            <person name="Aury J.M."/>
            <person name="Wincker P."/>
            <person name="Grigoriev I.V."/>
            <person name="Bonfante P."/>
            <person name="Martin F.M."/>
        </authorList>
    </citation>
    <scope>NUCLEOTIDE SEQUENCE [LARGE SCALE GENOMIC DNA]</scope>
    <source>
        <strain evidence="2 3">ATCC MYA-4762</strain>
    </source>
</reference>
<keyword evidence="3" id="KW-1185">Reference proteome</keyword>
<dbReference type="EMBL" id="ML121582">
    <property type="protein sequence ID" value="RPB19858.1"/>
    <property type="molecule type" value="Genomic_DNA"/>
</dbReference>
<sequence>GTGNIGPDDTQYVDGGIHREGDPATQGVPYSTGRGGASNIASPKAEVVKTGNDDDIIPEVTKVTTKEGPYH</sequence>
<feature type="non-terminal residue" evidence="2">
    <location>
        <position position="71"/>
    </location>
</feature>
<evidence type="ECO:0000313" key="2">
    <source>
        <dbReference type="EMBL" id="RPB19858.1"/>
    </source>
</evidence>
<name>A0A3N4LDS2_9PEZI</name>
<dbReference type="InterPro" id="IPR022024">
    <property type="entry name" value="DUF3602"/>
</dbReference>
<gene>
    <name evidence="2" type="ORF">L211DRAFT_763222</name>
</gene>
<dbReference type="Proteomes" id="UP000267821">
    <property type="component" value="Unassembled WGS sequence"/>
</dbReference>
<evidence type="ECO:0000256" key="1">
    <source>
        <dbReference type="SAM" id="MobiDB-lite"/>
    </source>
</evidence>
<feature type="non-terminal residue" evidence="2">
    <location>
        <position position="1"/>
    </location>
</feature>
<proteinExistence type="predicted"/>
<dbReference type="InParanoid" id="A0A3N4LDS2"/>
<accession>A0A3N4LDS2</accession>